<proteinExistence type="predicted"/>
<reference evidence="1" key="1">
    <citation type="submission" date="2018-05" db="EMBL/GenBank/DDBJ databases">
        <authorList>
            <person name="Lanie J.A."/>
            <person name="Ng W.-L."/>
            <person name="Kazmierczak K.M."/>
            <person name="Andrzejewski T.M."/>
            <person name="Davidsen T.M."/>
            <person name="Wayne K.J."/>
            <person name="Tettelin H."/>
            <person name="Glass J.I."/>
            <person name="Rusch D."/>
            <person name="Podicherti R."/>
            <person name="Tsui H.-C.T."/>
            <person name="Winkler M.E."/>
        </authorList>
    </citation>
    <scope>NUCLEOTIDE SEQUENCE</scope>
</reference>
<protein>
    <submittedName>
        <fullName evidence="1">Uncharacterized protein</fullName>
    </submittedName>
</protein>
<dbReference type="EMBL" id="UINC01001220">
    <property type="protein sequence ID" value="SUZ74718.1"/>
    <property type="molecule type" value="Genomic_DNA"/>
</dbReference>
<gene>
    <name evidence="1" type="ORF">METZ01_LOCUS27572</name>
</gene>
<dbReference type="AlphaFoldDB" id="A0A381Q6Y3"/>
<organism evidence="1">
    <name type="scientific">marine metagenome</name>
    <dbReference type="NCBI Taxonomy" id="408172"/>
    <lineage>
        <taxon>unclassified sequences</taxon>
        <taxon>metagenomes</taxon>
        <taxon>ecological metagenomes</taxon>
    </lineage>
</organism>
<name>A0A381Q6Y3_9ZZZZ</name>
<sequence length="48" mass="5137">MLTKRANTAQAGTPNQFPVIGQMGVIARSRAKIPIPTQGTRLGSLKLF</sequence>
<evidence type="ECO:0000313" key="1">
    <source>
        <dbReference type="EMBL" id="SUZ74718.1"/>
    </source>
</evidence>
<accession>A0A381Q6Y3</accession>